<dbReference type="Proteomes" id="UP000247498">
    <property type="component" value="Unassembled WGS sequence"/>
</dbReference>
<protein>
    <submittedName>
        <fullName evidence="3">Rab3 GTPase-activating non-catalytic subunit</fullName>
    </submittedName>
</protein>
<name>A0A2V0NLH5_9CHLO</name>
<evidence type="ECO:0000259" key="2">
    <source>
        <dbReference type="Pfam" id="PF14655"/>
    </source>
</evidence>
<evidence type="ECO:0000313" key="3">
    <source>
        <dbReference type="EMBL" id="GBF88261.1"/>
    </source>
</evidence>
<feature type="compositionally biased region" description="Low complexity" evidence="1">
    <location>
        <begin position="96"/>
        <end position="107"/>
    </location>
</feature>
<sequence length="575" mass="58565">MPLRVSLEEANVSLGLQALSQQTAAEAAAVAGGGAGAAPPLLSALHPNRRLLALARGPVLSFLPVHPDPDGADAAAAAADGEGAGPVTRGARRRASGAASAASAAAAPSPPRRPAAAPCYTLRTSQGITSLAWLAVLAGSRQLGAASLTVRPPELSELLECECLLVGMQDGTLQIHSAAGRLLFKQRMHAGPLEHIAVRACSTGVRYDDPSEDVAFVFPDAFVRLPVLELRTHLKLLELSAQSTGAGAGAPPLSFHRWELPSGVGPRSSAVCLGPRPRDLDAVLLAAARTGGRPGDQKLLVVTGGTKPPLAAFEIEEQPQRSTLARLKGYAGSVTTAAVGAASKAATLGPSLLGQGVRSLANWVAGPSLDAMRGAAVPAYDLTSAPKPEAALPWRALRDDARSLAPLAPAPAGALLAAADNLGRVLLVDGASMVVLRMWKGYRDAQCGWALPRAPHPWARHGLLLAIYAPRRQLLELWAPRQGVRVAAARLEGACHLLRVGPPCGGWQNELGERWRERGGPGTLVLRLGGGRERGAVVDVIEACGGSGGGGGGGGGGGAAGARTGADAAAVGAVR</sequence>
<proteinExistence type="predicted"/>
<evidence type="ECO:0000313" key="4">
    <source>
        <dbReference type="Proteomes" id="UP000247498"/>
    </source>
</evidence>
<dbReference type="InParanoid" id="A0A2V0NLH5"/>
<feature type="domain" description="Rab3-GAP regulatory subunit N-terminal" evidence="2">
    <location>
        <begin position="158"/>
        <end position="498"/>
    </location>
</feature>
<organism evidence="3 4">
    <name type="scientific">Raphidocelis subcapitata</name>
    <dbReference type="NCBI Taxonomy" id="307507"/>
    <lineage>
        <taxon>Eukaryota</taxon>
        <taxon>Viridiplantae</taxon>
        <taxon>Chlorophyta</taxon>
        <taxon>core chlorophytes</taxon>
        <taxon>Chlorophyceae</taxon>
        <taxon>CS clade</taxon>
        <taxon>Sphaeropleales</taxon>
        <taxon>Selenastraceae</taxon>
        <taxon>Raphidocelis</taxon>
    </lineage>
</organism>
<dbReference type="STRING" id="307507.A0A2V0NLH5"/>
<reference evidence="3 4" key="1">
    <citation type="journal article" date="2018" name="Sci. Rep.">
        <title>Raphidocelis subcapitata (=Pseudokirchneriella subcapitata) provides an insight into genome evolution and environmental adaptations in the Sphaeropleales.</title>
        <authorList>
            <person name="Suzuki S."/>
            <person name="Yamaguchi H."/>
            <person name="Nakajima N."/>
            <person name="Kawachi M."/>
        </authorList>
    </citation>
    <scope>NUCLEOTIDE SEQUENCE [LARGE SCALE GENOMIC DNA]</scope>
    <source>
        <strain evidence="3 4">NIES-35</strain>
    </source>
</reference>
<dbReference type="Pfam" id="PF14655">
    <property type="entry name" value="RAB3GAP2_N"/>
    <property type="match status" value="1"/>
</dbReference>
<dbReference type="AlphaFoldDB" id="A0A2V0NLH5"/>
<dbReference type="EMBL" id="BDRX01000004">
    <property type="protein sequence ID" value="GBF88261.1"/>
    <property type="molecule type" value="Genomic_DNA"/>
</dbReference>
<accession>A0A2V0NLH5</accession>
<gene>
    <name evidence="3" type="ORF">Rsub_00973</name>
</gene>
<dbReference type="FunCoup" id="A0A2V0NLH5">
    <property type="interactions" value="337"/>
</dbReference>
<dbReference type="InterPro" id="IPR026059">
    <property type="entry name" value="Rab3GAP2"/>
</dbReference>
<keyword evidence="4" id="KW-1185">Reference proteome</keyword>
<dbReference type="OrthoDB" id="360390at2759"/>
<evidence type="ECO:0000256" key="1">
    <source>
        <dbReference type="SAM" id="MobiDB-lite"/>
    </source>
</evidence>
<dbReference type="PANTHER" id="PTHR12472">
    <property type="entry name" value="RAB3-GAP REGULATORY DOMAIN"/>
    <property type="match status" value="1"/>
</dbReference>
<dbReference type="InterPro" id="IPR032839">
    <property type="entry name" value="RAB3GAP_N"/>
</dbReference>
<feature type="compositionally biased region" description="Low complexity" evidence="1">
    <location>
        <begin position="72"/>
        <end position="81"/>
    </location>
</feature>
<dbReference type="PANTHER" id="PTHR12472:SF0">
    <property type="entry name" value="RAB3 GTPASE-ACTIVATING PROTEIN NON-CATALYTIC SUBUNIT"/>
    <property type="match status" value="1"/>
</dbReference>
<comment type="caution">
    <text evidence="3">The sequence shown here is derived from an EMBL/GenBank/DDBJ whole genome shotgun (WGS) entry which is preliminary data.</text>
</comment>
<feature type="region of interest" description="Disordered" evidence="1">
    <location>
        <begin position="72"/>
        <end position="117"/>
    </location>
</feature>